<accession>A0A239DSY1</accession>
<reference evidence="6 7" key="1">
    <citation type="submission" date="2017-06" db="EMBL/GenBank/DDBJ databases">
        <authorList>
            <person name="Kim H.J."/>
            <person name="Triplett B.A."/>
        </authorList>
    </citation>
    <scope>NUCLEOTIDE SEQUENCE [LARGE SCALE GENOMIC DNA]</scope>
    <source>
        <strain evidence="6 7">DSM 43151</strain>
    </source>
</reference>
<dbReference type="GO" id="GO:0004556">
    <property type="term" value="F:alpha-amylase activity"/>
    <property type="evidence" value="ECO:0007669"/>
    <property type="project" value="UniProtKB-EC"/>
</dbReference>
<name>A0A239DSY1_9ACTN</name>
<dbReference type="InterPro" id="IPR013783">
    <property type="entry name" value="Ig-like_fold"/>
</dbReference>
<dbReference type="Gene3D" id="2.60.40.1120">
    <property type="entry name" value="Carboxypeptidase-like, regulatory domain"/>
    <property type="match status" value="3"/>
</dbReference>
<evidence type="ECO:0000313" key="6">
    <source>
        <dbReference type="EMBL" id="SNS35447.1"/>
    </source>
</evidence>
<dbReference type="EMBL" id="FZNR01000014">
    <property type="protein sequence ID" value="SNS35447.1"/>
    <property type="molecule type" value="Genomic_DNA"/>
</dbReference>
<evidence type="ECO:0000256" key="4">
    <source>
        <dbReference type="SAM" id="MobiDB-lite"/>
    </source>
</evidence>
<evidence type="ECO:0000256" key="3">
    <source>
        <dbReference type="ARBA" id="ARBA00030238"/>
    </source>
</evidence>
<dbReference type="Pfam" id="PF13620">
    <property type="entry name" value="CarboxypepD_reg"/>
    <property type="match status" value="3"/>
</dbReference>
<dbReference type="EC" id="3.2.1.1" evidence="2"/>
<dbReference type="GO" id="GO:0005975">
    <property type="term" value="P:carbohydrate metabolic process"/>
    <property type="evidence" value="ECO:0007669"/>
    <property type="project" value="UniProtKB-ARBA"/>
</dbReference>
<evidence type="ECO:0000256" key="2">
    <source>
        <dbReference type="ARBA" id="ARBA00012595"/>
    </source>
</evidence>
<protein>
    <recommendedName>
        <fullName evidence="2">alpha-amylase</fullName>
        <ecNumber evidence="2">3.2.1.1</ecNumber>
    </recommendedName>
    <alternativeName>
        <fullName evidence="3">1,4-alpha-D-glucan glucanohydrolase</fullName>
    </alternativeName>
</protein>
<dbReference type="Proteomes" id="UP000198415">
    <property type="component" value="Unassembled WGS sequence"/>
</dbReference>
<keyword evidence="6" id="KW-0378">Hydrolase</keyword>
<dbReference type="InterPro" id="IPR013784">
    <property type="entry name" value="Carb-bd-like_fold"/>
</dbReference>
<feature type="signal peptide" evidence="5">
    <location>
        <begin position="1"/>
        <end position="29"/>
    </location>
</feature>
<sequence length="788" mass="80763">MGRIHLARLGSAVAVGMLVAGAFTAPALAATGTVQGVFTTSTGTPIAGAGVTAYSGEGDWLKDTMTNSAGSYRLTGVTAGGVQLQFNNNGLEHWSPGVTDQEHATTYTLAAGGTLTVDERQPATGTIAGHFSDAGGEPVPYANVTVSGVDSPAWLYGSADDQGAYSIEALPGTYKVTFKWDSAQQWAVQAATEDAATTFTVTAGQTTTVDDHKLPTGTVGGHLSASDGSPLAFTSVTLRRGGDQVGWASTDEEGNYSLGEALAGDGYTVSYSVDGGPDIYVPGTADPAKARKFTVVAGQRSTVDDTRPVPATVHGTLTDGDGSPKAGYPVTVALASNDNWIQLNATTGADGTWTVHDVVPGDYRVSFARPDGGRTQWAYGKSSEETATVIAVPGGGDIKVDDTWLPGATLVVNAVDATTGAPVGDYCVWVTSFGDGSGCATTGNTVTITDLPGGTYQMSATPGEGSYYLPTGYQPVTLTPGETTTATIKLALGGKVSFTVTDRASGAAVNRTCAVFKVLGHGGLGDGYGNCTDATGKATSAHMAAGTYEMYAVAPTGYGDQWVGKTGGTGDQKAAARIKVVPGKTVRAPAVRLDRAGTITGLVTDAVGRPLAGANVAWSAWGDAGPGWDTDTDTQGRYTITDLGPYAWPLLFGVSGYPRQWSGQVGNRHQAETVTVVASGTTTYDFTPVAGSTLKGTVTAPAGANWRIHAFNAATGDQMGVFDSYGAGPGGTYEMKVIGGQQVKIDWSWYIGDGDHHGWYDNATDIDTATKVGIPANGGTKRLNLTLS</sequence>
<evidence type="ECO:0000313" key="7">
    <source>
        <dbReference type="Proteomes" id="UP000198415"/>
    </source>
</evidence>
<dbReference type="SUPFAM" id="SSF49452">
    <property type="entry name" value="Starch-binding domain-like"/>
    <property type="match status" value="4"/>
</dbReference>
<evidence type="ECO:0000256" key="1">
    <source>
        <dbReference type="ARBA" id="ARBA00000548"/>
    </source>
</evidence>
<keyword evidence="5" id="KW-0732">Signal</keyword>
<dbReference type="SUPFAM" id="SSF49464">
    <property type="entry name" value="Carboxypeptidase regulatory domain-like"/>
    <property type="match status" value="1"/>
</dbReference>
<dbReference type="RefSeq" id="WP_179277340.1">
    <property type="nucleotide sequence ID" value="NZ_BOMU01000070.1"/>
</dbReference>
<dbReference type="InterPro" id="IPR008969">
    <property type="entry name" value="CarboxyPept-like_regulatory"/>
</dbReference>
<evidence type="ECO:0000256" key="5">
    <source>
        <dbReference type="SAM" id="SignalP"/>
    </source>
</evidence>
<keyword evidence="7" id="KW-1185">Reference proteome</keyword>
<dbReference type="AlphaFoldDB" id="A0A239DSY1"/>
<keyword evidence="6" id="KW-0645">Protease</keyword>
<feature type="chain" id="PRO_5012714956" description="alpha-amylase" evidence="5">
    <location>
        <begin position="30"/>
        <end position="788"/>
    </location>
</feature>
<feature type="region of interest" description="Disordered" evidence="4">
    <location>
        <begin position="305"/>
        <end position="324"/>
    </location>
</feature>
<dbReference type="Gene3D" id="2.60.40.10">
    <property type="entry name" value="Immunoglobulins"/>
    <property type="match status" value="1"/>
</dbReference>
<organism evidence="6 7">
    <name type="scientific">Actinoplanes regularis</name>
    <dbReference type="NCBI Taxonomy" id="52697"/>
    <lineage>
        <taxon>Bacteria</taxon>
        <taxon>Bacillati</taxon>
        <taxon>Actinomycetota</taxon>
        <taxon>Actinomycetes</taxon>
        <taxon>Micromonosporales</taxon>
        <taxon>Micromonosporaceae</taxon>
        <taxon>Actinoplanes</taxon>
    </lineage>
</organism>
<gene>
    <name evidence="6" type="ORF">SAMN06264365_11481</name>
</gene>
<keyword evidence="6" id="KW-0121">Carboxypeptidase</keyword>
<dbReference type="GO" id="GO:0030246">
    <property type="term" value="F:carbohydrate binding"/>
    <property type="evidence" value="ECO:0007669"/>
    <property type="project" value="InterPro"/>
</dbReference>
<proteinExistence type="predicted"/>
<comment type="catalytic activity">
    <reaction evidence="1">
        <text>Endohydrolysis of (1-&gt;4)-alpha-D-glucosidic linkages in polysaccharides containing three or more (1-&gt;4)-alpha-linked D-glucose units.</text>
        <dbReference type="EC" id="3.2.1.1"/>
    </reaction>
</comment>
<dbReference type="GO" id="GO:0004180">
    <property type="term" value="F:carboxypeptidase activity"/>
    <property type="evidence" value="ECO:0007669"/>
    <property type="project" value="UniProtKB-KW"/>
</dbReference>